<dbReference type="SMART" id="SM00458">
    <property type="entry name" value="RICIN"/>
    <property type="match status" value="1"/>
</dbReference>
<evidence type="ECO:0000259" key="10">
    <source>
        <dbReference type="SMART" id="SM00458"/>
    </source>
</evidence>
<keyword evidence="6" id="KW-0136">Cellulose degradation</keyword>
<dbReference type="InterPro" id="IPR000772">
    <property type="entry name" value="Ricin_B_lectin"/>
</dbReference>
<protein>
    <recommendedName>
        <fullName evidence="3">cellulase</fullName>
        <ecNumber evidence="3">3.2.1.4</ecNumber>
    </recommendedName>
</protein>
<keyword evidence="5 11" id="KW-0378">Hydrolase</keyword>
<keyword evidence="8" id="KW-0119">Carbohydrate metabolism</keyword>
<dbReference type="PROSITE" id="PS50231">
    <property type="entry name" value="RICIN_B_LECTIN"/>
    <property type="match status" value="1"/>
</dbReference>
<evidence type="ECO:0000256" key="7">
    <source>
        <dbReference type="ARBA" id="ARBA00023295"/>
    </source>
</evidence>
<feature type="chain" id="PRO_5046594088" description="cellulase" evidence="9">
    <location>
        <begin position="26"/>
        <end position="625"/>
    </location>
</feature>
<dbReference type="GO" id="GO:0016787">
    <property type="term" value="F:hydrolase activity"/>
    <property type="evidence" value="ECO:0007669"/>
    <property type="project" value="UniProtKB-KW"/>
</dbReference>
<proteinExistence type="inferred from homology"/>
<evidence type="ECO:0000256" key="6">
    <source>
        <dbReference type="ARBA" id="ARBA00023001"/>
    </source>
</evidence>
<dbReference type="SUPFAM" id="SSF50370">
    <property type="entry name" value="Ricin B-like lectins"/>
    <property type="match status" value="1"/>
</dbReference>
<evidence type="ECO:0000256" key="2">
    <source>
        <dbReference type="ARBA" id="ARBA00009209"/>
    </source>
</evidence>
<dbReference type="SUPFAM" id="SSF48208">
    <property type="entry name" value="Six-hairpin glycosidases"/>
    <property type="match status" value="1"/>
</dbReference>
<evidence type="ECO:0000256" key="8">
    <source>
        <dbReference type="ARBA" id="ARBA00023326"/>
    </source>
</evidence>
<dbReference type="Proteomes" id="UP001589607">
    <property type="component" value="Unassembled WGS sequence"/>
</dbReference>
<comment type="caution">
    <text evidence="11">The sequence shown here is derived from an EMBL/GenBank/DDBJ whole genome shotgun (WGS) entry which is preliminary data.</text>
</comment>
<dbReference type="EC" id="3.2.1.4" evidence="3"/>
<evidence type="ECO:0000313" key="12">
    <source>
        <dbReference type="Proteomes" id="UP001589607"/>
    </source>
</evidence>
<evidence type="ECO:0000313" key="11">
    <source>
        <dbReference type="EMBL" id="MFB9095774.1"/>
    </source>
</evidence>
<dbReference type="InterPro" id="IPR026444">
    <property type="entry name" value="Secre_tail"/>
</dbReference>
<feature type="signal peptide" evidence="9">
    <location>
        <begin position="1"/>
        <end position="25"/>
    </location>
</feature>
<dbReference type="InterPro" id="IPR002037">
    <property type="entry name" value="Glyco_hydro_8"/>
</dbReference>
<keyword evidence="7" id="KW-0326">Glycosidase</keyword>
<comment type="similarity">
    <text evidence="2">Belongs to the glycosyl hydrolase 8 (cellulase D) family.</text>
</comment>
<dbReference type="Gene3D" id="2.80.10.50">
    <property type="match status" value="3"/>
</dbReference>
<evidence type="ECO:0000256" key="3">
    <source>
        <dbReference type="ARBA" id="ARBA00012601"/>
    </source>
</evidence>
<dbReference type="NCBIfam" id="TIGR04183">
    <property type="entry name" value="Por_Secre_tail"/>
    <property type="match status" value="1"/>
</dbReference>
<keyword evidence="8" id="KW-0624">Polysaccharide degradation</keyword>
<name>A0ABV5GK85_9FLAO</name>
<accession>A0ABV5GK85</accession>
<dbReference type="Pfam" id="PF14200">
    <property type="entry name" value="RicinB_lectin_2"/>
    <property type="match status" value="2"/>
</dbReference>
<dbReference type="PRINTS" id="PR00735">
    <property type="entry name" value="GLHYDRLASE8"/>
</dbReference>
<keyword evidence="12" id="KW-1185">Reference proteome</keyword>
<gene>
    <name evidence="11" type="ORF">ACFFVF_04550</name>
</gene>
<sequence>MKKPNLRIKSLFLILMATVCLNTTAQTQPFPANKIYSNGLLPNNRNSQDAISNYNIWKANFLEPCSNGRYRVKFDNPSQTVSEGIAYGMLLTAYAGEQTIFNGLWNYYKDNRDVAGLMNWKINGCNGGAAGTGGATDSEVDAAMALIVADYQWGSSGGINYNNDAKTLITAIKVHEVEAGTFVLKPGEFGGELITNPSYFAPAYFRKFASFMNDSFWNNVADKCYEIINNNLTVNNAAGGLVSDWCTASGNYSSLASGYANGGTKYTYDAARTPWRIAVDYAWYGNNQAKNYSKKSSDFIRVTKNGSQNIVDGYNQNGSNHGQYHNSTFVGAFASAAIGGDNQAHLNNSYSDLIGINEPYSYYNQTLKTIYLFLLTGNFYLPEGTVINPPSDGIIDGTVYKIIGKQSGKSVDVTDVSTNNGANVQQWAYGGGNNQKWRAESVDNGYWKLVNSNSGKCLEVSGYSNADGGNVQQWDYANHNYQHWKIEANGDGSYKMINRGSGKAMDGAGSNNGANIQQWAYGGGNNQKWIFSDVNATNKENSAINEDDTTVTTVFPNPTTGIANLSVTANATVTLFDLLGKEIWKKETKIAETIQLDLSKFNNGVYIIQVNSNGVTNSQKIIVQK</sequence>
<feature type="domain" description="Ricin B lectin" evidence="10">
    <location>
        <begin position="397"/>
        <end position="532"/>
    </location>
</feature>
<dbReference type="Pfam" id="PF01270">
    <property type="entry name" value="Glyco_hydro_8"/>
    <property type="match status" value="1"/>
</dbReference>
<dbReference type="InterPro" id="IPR008928">
    <property type="entry name" value="6-hairpin_glycosidase_sf"/>
</dbReference>
<keyword evidence="4 9" id="KW-0732">Signal</keyword>
<dbReference type="RefSeq" id="WP_236456472.1">
    <property type="nucleotide sequence ID" value="NZ_CBCSGE010000011.1"/>
</dbReference>
<evidence type="ECO:0000256" key="1">
    <source>
        <dbReference type="ARBA" id="ARBA00000966"/>
    </source>
</evidence>
<organism evidence="11 12">
    <name type="scientific">Flavobacterium jumunjinense</name>
    <dbReference type="NCBI Taxonomy" id="998845"/>
    <lineage>
        <taxon>Bacteria</taxon>
        <taxon>Pseudomonadati</taxon>
        <taxon>Bacteroidota</taxon>
        <taxon>Flavobacteriia</taxon>
        <taxon>Flavobacteriales</taxon>
        <taxon>Flavobacteriaceae</taxon>
        <taxon>Flavobacterium</taxon>
    </lineage>
</organism>
<dbReference type="InterPro" id="IPR035992">
    <property type="entry name" value="Ricin_B-like_lectins"/>
</dbReference>
<evidence type="ECO:0000256" key="9">
    <source>
        <dbReference type="SAM" id="SignalP"/>
    </source>
</evidence>
<reference evidence="11 12" key="1">
    <citation type="submission" date="2024-09" db="EMBL/GenBank/DDBJ databases">
        <authorList>
            <person name="Sun Q."/>
            <person name="Mori K."/>
        </authorList>
    </citation>
    <scope>NUCLEOTIDE SEQUENCE [LARGE SCALE GENOMIC DNA]</scope>
    <source>
        <strain evidence="11 12">CECT 7955</strain>
    </source>
</reference>
<dbReference type="CDD" id="cd00161">
    <property type="entry name" value="beta-trefoil_Ricin-like"/>
    <property type="match status" value="1"/>
</dbReference>
<dbReference type="InterPro" id="IPR012341">
    <property type="entry name" value="6hp_glycosidase-like_sf"/>
</dbReference>
<evidence type="ECO:0000256" key="4">
    <source>
        <dbReference type="ARBA" id="ARBA00022729"/>
    </source>
</evidence>
<dbReference type="Gene3D" id="1.50.10.10">
    <property type="match status" value="1"/>
</dbReference>
<dbReference type="Pfam" id="PF18962">
    <property type="entry name" value="Por_Secre_tail"/>
    <property type="match status" value="1"/>
</dbReference>
<comment type="catalytic activity">
    <reaction evidence="1">
        <text>Endohydrolysis of (1-&gt;4)-beta-D-glucosidic linkages in cellulose, lichenin and cereal beta-D-glucans.</text>
        <dbReference type="EC" id="3.2.1.4"/>
    </reaction>
</comment>
<evidence type="ECO:0000256" key="5">
    <source>
        <dbReference type="ARBA" id="ARBA00022801"/>
    </source>
</evidence>
<dbReference type="EMBL" id="JBHMEY010000010">
    <property type="protein sequence ID" value="MFB9095774.1"/>
    <property type="molecule type" value="Genomic_DNA"/>
</dbReference>